<dbReference type="GO" id="GO:0015833">
    <property type="term" value="P:peptide transport"/>
    <property type="evidence" value="ECO:0007669"/>
    <property type="project" value="UniProtKB-KW"/>
</dbReference>
<dbReference type="InterPro" id="IPR000914">
    <property type="entry name" value="SBP_5_dom"/>
</dbReference>
<dbReference type="InterPro" id="IPR023765">
    <property type="entry name" value="SBP_5_CS"/>
</dbReference>
<evidence type="ECO:0000256" key="4">
    <source>
        <dbReference type="ARBA" id="ARBA00022729"/>
    </source>
</evidence>
<evidence type="ECO:0000259" key="12">
    <source>
        <dbReference type="Pfam" id="PF00496"/>
    </source>
</evidence>
<gene>
    <name evidence="13" type="primary">oppA</name>
    <name evidence="13" type="ORF">EHJ13_01615</name>
</gene>
<feature type="signal peptide" evidence="11">
    <location>
        <begin position="1"/>
        <end position="25"/>
    </location>
</feature>
<comment type="subcellular location">
    <subcellularLocation>
        <location evidence="1">Periplasm</location>
    </subcellularLocation>
</comment>
<keyword evidence="5" id="KW-0574">Periplasm</keyword>
<accession>A0A9Q4T136</accession>
<sequence>MSIITKKSLVAAGILSALIAGNAMAANIPAGVQLAEKQTLVRNNGSEVQSLDPHKIEGVPESNINRDLFEGLLVTDVEGHPSAGVAEKWDNKDFKVWTFHLRKDAKWSNGEPVTAQDFVYSWQRLADPKTASPYESYLQYGHITNIDDIIAGKKPATELGVKAIDDHTLEVTLSEPVPYFYKLLVHSSMSPVPKAVVEKFGEKWTQPANIVSNGAYKLKSWVVNERIVLERNTNYWDNAKTVINEVTYLPISSEVTDVNRYRSGEIDMTYNNMPIELFQKLKKEIPKEVHVDPYLCTYYYEINNQKAPFNDPRVRTALKLGLDRDIIVHKVKNQGDLPAYGYTPPYTDGAKFTEPAWFKMTQEQRNAEAKKLLAEAGYTADKPLTFDLLYNTSDLHKKLAIAAASIWKKNLGVNVKLENQEWKTFLDTRHQGNFDVARAGWCADYNEPTSFLNTMLSNSSNNTSHYKSEAFDKVMQETLQVSDEAQRSELYNKAEQQLDKDSVIVPVYYYVNARLVKPWVGGYTGKDPLDNVYVKNLYIIKH</sequence>
<keyword evidence="4 11" id="KW-0732">Signal</keyword>
<dbReference type="PROSITE" id="PS01040">
    <property type="entry name" value="SBP_BACTERIAL_5"/>
    <property type="match status" value="1"/>
</dbReference>
<dbReference type="Gene3D" id="3.90.76.10">
    <property type="entry name" value="Dipeptide-binding Protein, Domain 1"/>
    <property type="match status" value="1"/>
</dbReference>
<dbReference type="GO" id="GO:1904680">
    <property type="term" value="F:peptide transmembrane transporter activity"/>
    <property type="evidence" value="ECO:0007669"/>
    <property type="project" value="TreeGrafter"/>
</dbReference>
<organism evidence="13 14">
    <name type="scientific">Cronobacter dublinensis</name>
    <dbReference type="NCBI Taxonomy" id="413497"/>
    <lineage>
        <taxon>Bacteria</taxon>
        <taxon>Pseudomonadati</taxon>
        <taxon>Pseudomonadota</taxon>
        <taxon>Gammaproteobacteria</taxon>
        <taxon>Enterobacterales</taxon>
        <taxon>Enterobacteriaceae</taxon>
        <taxon>Cronobacter</taxon>
    </lineage>
</organism>
<dbReference type="CDD" id="cd08504">
    <property type="entry name" value="PBP2_OppA"/>
    <property type="match status" value="1"/>
</dbReference>
<evidence type="ECO:0000256" key="8">
    <source>
        <dbReference type="ARBA" id="ARBA00023157"/>
    </source>
</evidence>
<evidence type="ECO:0000313" key="14">
    <source>
        <dbReference type="Proteomes" id="UP000778262"/>
    </source>
</evidence>
<name>A0A9Q4T136_9ENTR</name>
<evidence type="ECO:0000313" key="13">
    <source>
        <dbReference type="EMBL" id="NCH86160.1"/>
    </source>
</evidence>
<dbReference type="EMBL" id="RPBY01000001">
    <property type="protein sequence ID" value="NCH86160.1"/>
    <property type="molecule type" value="Genomic_DNA"/>
</dbReference>
<dbReference type="Gene3D" id="3.10.105.10">
    <property type="entry name" value="Dipeptide-binding Protein, Domain 3"/>
    <property type="match status" value="1"/>
</dbReference>
<feature type="chain" id="PRO_5040250665" description="Periplasmic oligopeptide-binding protein OppA" evidence="11">
    <location>
        <begin position="26"/>
        <end position="542"/>
    </location>
</feature>
<evidence type="ECO:0000256" key="10">
    <source>
        <dbReference type="ARBA" id="ARBA00072558"/>
    </source>
</evidence>
<evidence type="ECO:0000256" key="11">
    <source>
        <dbReference type="SAM" id="SignalP"/>
    </source>
</evidence>
<dbReference type="FunFam" id="3.40.190.10:FF:000018">
    <property type="entry name" value="Oligopeptide ABC transporter, oligopeptide-binding protein"/>
    <property type="match status" value="1"/>
</dbReference>
<dbReference type="SUPFAM" id="SSF53850">
    <property type="entry name" value="Periplasmic binding protein-like II"/>
    <property type="match status" value="1"/>
</dbReference>
<dbReference type="Gene3D" id="3.40.190.10">
    <property type="entry name" value="Periplasmic binding protein-like II"/>
    <property type="match status" value="1"/>
</dbReference>
<proteinExistence type="inferred from homology"/>
<evidence type="ECO:0000256" key="9">
    <source>
        <dbReference type="ARBA" id="ARBA00063980"/>
    </source>
</evidence>
<keyword evidence="3" id="KW-0813">Transport</keyword>
<evidence type="ECO:0000256" key="1">
    <source>
        <dbReference type="ARBA" id="ARBA00004418"/>
    </source>
</evidence>
<dbReference type="RefSeq" id="WP_007749605.1">
    <property type="nucleotide sequence ID" value="NZ_CP101591.1"/>
</dbReference>
<dbReference type="NCBIfam" id="NF011684">
    <property type="entry name" value="PRK15104.1"/>
    <property type="match status" value="1"/>
</dbReference>
<dbReference type="Pfam" id="PF00496">
    <property type="entry name" value="SBP_bac_5"/>
    <property type="match status" value="1"/>
</dbReference>
<keyword evidence="7" id="KW-0653">Protein transport</keyword>
<keyword evidence="8" id="KW-1015">Disulfide bond</keyword>
<dbReference type="GO" id="GO:0043190">
    <property type="term" value="C:ATP-binding cassette (ABC) transporter complex"/>
    <property type="evidence" value="ECO:0007669"/>
    <property type="project" value="InterPro"/>
</dbReference>
<evidence type="ECO:0000256" key="7">
    <source>
        <dbReference type="ARBA" id="ARBA00022927"/>
    </source>
</evidence>
<feature type="domain" description="Solute-binding protein family 5" evidence="12">
    <location>
        <begin position="82"/>
        <end position="462"/>
    </location>
</feature>
<dbReference type="PANTHER" id="PTHR30290">
    <property type="entry name" value="PERIPLASMIC BINDING COMPONENT OF ABC TRANSPORTER"/>
    <property type="match status" value="1"/>
</dbReference>
<protein>
    <recommendedName>
        <fullName evidence="10">Periplasmic oligopeptide-binding protein OppA</fullName>
    </recommendedName>
</protein>
<dbReference type="AlphaFoldDB" id="A0A9Q4T136"/>
<evidence type="ECO:0000256" key="6">
    <source>
        <dbReference type="ARBA" id="ARBA00022856"/>
    </source>
</evidence>
<dbReference type="PANTHER" id="PTHR30290:SF10">
    <property type="entry name" value="PERIPLASMIC OLIGOPEPTIDE-BINDING PROTEIN-RELATED"/>
    <property type="match status" value="1"/>
</dbReference>
<dbReference type="InterPro" id="IPR030678">
    <property type="entry name" value="Peptide/Ni-bd"/>
</dbReference>
<dbReference type="InterPro" id="IPR039424">
    <property type="entry name" value="SBP_5"/>
</dbReference>
<evidence type="ECO:0000256" key="2">
    <source>
        <dbReference type="ARBA" id="ARBA00005695"/>
    </source>
</evidence>
<dbReference type="GO" id="GO:0030288">
    <property type="term" value="C:outer membrane-bounded periplasmic space"/>
    <property type="evidence" value="ECO:0007669"/>
    <property type="project" value="TreeGrafter"/>
</dbReference>
<dbReference type="Proteomes" id="UP000778262">
    <property type="component" value="Unassembled WGS sequence"/>
</dbReference>
<comment type="caution">
    <text evidence="13">The sequence shown here is derived from an EMBL/GenBank/DDBJ whole genome shotgun (WGS) entry which is preliminary data.</text>
</comment>
<keyword evidence="6" id="KW-0571">Peptide transport</keyword>
<dbReference type="FunFam" id="3.10.105.10:FF:000001">
    <property type="entry name" value="Oligopeptide ABC transporter, oligopeptide-binding protein"/>
    <property type="match status" value="1"/>
</dbReference>
<reference evidence="13" key="1">
    <citation type="submission" date="2018-11" db="EMBL/GenBank/DDBJ databases">
        <title>Genomics analysis of Putative Virulence Factors on Adhesion and Cytotoxicity for Cronobacter spp.</title>
        <authorList>
            <person name="Cui J."/>
        </authorList>
    </citation>
    <scope>NUCLEOTIDE SEQUENCE</scope>
    <source>
        <strain evidence="13">SD69</strain>
    </source>
</reference>
<evidence type="ECO:0000256" key="5">
    <source>
        <dbReference type="ARBA" id="ARBA00022764"/>
    </source>
</evidence>
<evidence type="ECO:0000256" key="3">
    <source>
        <dbReference type="ARBA" id="ARBA00022448"/>
    </source>
</evidence>
<dbReference type="GO" id="GO:0015031">
    <property type="term" value="P:protein transport"/>
    <property type="evidence" value="ECO:0007669"/>
    <property type="project" value="UniProtKB-KW"/>
</dbReference>
<dbReference type="FunFam" id="3.90.76.10:FF:000001">
    <property type="entry name" value="Oligopeptide ABC transporter substrate-binding protein"/>
    <property type="match status" value="1"/>
</dbReference>
<dbReference type="PIRSF" id="PIRSF002741">
    <property type="entry name" value="MppA"/>
    <property type="match status" value="1"/>
</dbReference>
<comment type="subunit">
    <text evidence="9">The complex is composed of two ATP-binding proteins (OppD and OppF), two transmembrane proteins (OppB and OppC) and a solute-binding protein (OppA).</text>
</comment>
<comment type="similarity">
    <text evidence="2">Belongs to the bacterial solute-binding protein 5 family.</text>
</comment>